<dbReference type="GO" id="GO:0005739">
    <property type="term" value="C:mitochondrion"/>
    <property type="evidence" value="ECO:0007669"/>
    <property type="project" value="UniProtKB-SubCell"/>
</dbReference>
<dbReference type="AlphaFoldDB" id="A0A817TMZ7"/>
<dbReference type="Pfam" id="PF02913">
    <property type="entry name" value="FAD-oxidase_C"/>
    <property type="match status" value="2"/>
</dbReference>
<dbReference type="GO" id="GO:0008720">
    <property type="term" value="F:D-lactate dehydrogenase (NAD+) activity"/>
    <property type="evidence" value="ECO:0007669"/>
    <property type="project" value="TreeGrafter"/>
</dbReference>
<dbReference type="FunFam" id="3.30.465.10:FF:000030">
    <property type="entry name" value="probable D-lactate dehydrogenase, mitochondrial"/>
    <property type="match status" value="2"/>
</dbReference>
<evidence type="ECO:0000256" key="9">
    <source>
        <dbReference type="ARBA" id="ARBA00023128"/>
    </source>
</evidence>
<keyword evidence="5" id="KW-0274">FAD</keyword>
<dbReference type="GO" id="GO:0071949">
    <property type="term" value="F:FAD binding"/>
    <property type="evidence" value="ECO:0007669"/>
    <property type="project" value="InterPro"/>
</dbReference>
<keyword evidence="9" id="KW-0496">Mitochondrion</keyword>
<evidence type="ECO:0000256" key="3">
    <source>
        <dbReference type="ARBA" id="ARBA00008000"/>
    </source>
</evidence>
<dbReference type="InterPro" id="IPR016164">
    <property type="entry name" value="FAD-linked_Oxase-like_C"/>
</dbReference>
<evidence type="ECO:0000256" key="12">
    <source>
        <dbReference type="ARBA" id="ARBA00053432"/>
    </source>
</evidence>
<accession>A0A817TMZ7</accession>
<dbReference type="EMBL" id="CAJNYV010000004">
    <property type="protein sequence ID" value="CAF3316692.1"/>
    <property type="molecule type" value="Genomic_DNA"/>
</dbReference>
<evidence type="ECO:0000313" key="17">
    <source>
        <dbReference type="Proteomes" id="UP000663865"/>
    </source>
</evidence>
<evidence type="ECO:0000256" key="6">
    <source>
        <dbReference type="ARBA" id="ARBA00022946"/>
    </source>
</evidence>
<gene>
    <name evidence="16" type="ORF">KIK155_LOCUS91</name>
</gene>
<dbReference type="InterPro" id="IPR036318">
    <property type="entry name" value="FAD-bd_PCMH-like_sf"/>
</dbReference>
<comment type="cofactor">
    <cofactor evidence="1">
        <name>FAD</name>
        <dbReference type="ChEBI" id="CHEBI:57692"/>
    </cofactor>
</comment>
<comment type="subunit">
    <text evidence="13">Interacts with CSRP3.</text>
</comment>
<dbReference type="InterPro" id="IPR016169">
    <property type="entry name" value="FAD-bd_PCMH_sub2"/>
</dbReference>
<evidence type="ECO:0000256" key="11">
    <source>
        <dbReference type="ARBA" id="ARBA00051477"/>
    </source>
</evidence>
<dbReference type="Gene3D" id="3.30.70.2740">
    <property type="match status" value="2"/>
</dbReference>
<evidence type="ECO:0000256" key="4">
    <source>
        <dbReference type="ARBA" id="ARBA00022630"/>
    </source>
</evidence>
<dbReference type="PANTHER" id="PTHR11748">
    <property type="entry name" value="D-LACTATE DEHYDROGENASE"/>
    <property type="match status" value="1"/>
</dbReference>
<dbReference type="InterPro" id="IPR016171">
    <property type="entry name" value="Vanillyl_alc_oxidase_C-sub2"/>
</dbReference>
<dbReference type="Pfam" id="PF01565">
    <property type="entry name" value="FAD_binding_4"/>
    <property type="match status" value="2"/>
</dbReference>
<comment type="caution">
    <text evidence="16">The sequence shown here is derived from an EMBL/GenBank/DDBJ whole genome shotgun (WGS) entry which is preliminary data.</text>
</comment>
<keyword evidence="7" id="KW-0007">Acetylation</keyword>
<protein>
    <recommendedName>
        <fullName evidence="14">Probable D-lactate dehydrogenase, mitochondrial</fullName>
        <ecNumber evidence="10">1.1.2.4</ecNumber>
    </recommendedName>
</protein>
<dbReference type="FunFam" id="1.10.45.10:FF:000001">
    <property type="entry name" value="D-lactate dehydrogenase mitochondrial"/>
    <property type="match status" value="2"/>
</dbReference>
<feature type="domain" description="FAD-binding PCMH-type" evidence="15">
    <location>
        <begin position="56"/>
        <end position="236"/>
    </location>
</feature>
<dbReference type="Gene3D" id="3.30.465.10">
    <property type="match status" value="2"/>
</dbReference>
<dbReference type="InterPro" id="IPR004113">
    <property type="entry name" value="FAD-bd_oxidored_4_C"/>
</dbReference>
<dbReference type="SUPFAM" id="SSF55103">
    <property type="entry name" value="FAD-linked oxidases, C-terminal domain"/>
    <property type="match status" value="2"/>
</dbReference>
<dbReference type="Proteomes" id="UP000663865">
    <property type="component" value="Unassembled WGS sequence"/>
</dbReference>
<feature type="domain" description="FAD-binding PCMH-type" evidence="15">
    <location>
        <begin position="538"/>
        <end position="719"/>
    </location>
</feature>
<dbReference type="InterPro" id="IPR006094">
    <property type="entry name" value="Oxid_FAD_bind_N"/>
</dbReference>
<dbReference type="Gene3D" id="1.10.45.10">
    <property type="entry name" value="Vanillyl-alcohol Oxidase, Chain A, domain 4"/>
    <property type="match status" value="2"/>
</dbReference>
<comment type="function">
    <text evidence="12">Involved in D-lactate, but not L-lactate catabolic process.</text>
</comment>
<evidence type="ECO:0000259" key="15">
    <source>
        <dbReference type="PROSITE" id="PS51387"/>
    </source>
</evidence>
<dbReference type="PANTHER" id="PTHR11748:SF111">
    <property type="entry name" value="D-LACTATE DEHYDROGENASE, MITOCHONDRIAL-RELATED"/>
    <property type="match status" value="1"/>
</dbReference>
<evidence type="ECO:0000256" key="14">
    <source>
        <dbReference type="ARBA" id="ARBA00072812"/>
    </source>
</evidence>
<evidence type="ECO:0000256" key="5">
    <source>
        <dbReference type="ARBA" id="ARBA00022827"/>
    </source>
</evidence>
<evidence type="ECO:0000256" key="7">
    <source>
        <dbReference type="ARBA" id="ARBA00022990"/>
    </source>
</evidence>
<dbReference type="GO" id="GO:0004458">
    <property type="term" value="F:D-lactate dehydrogenase (cytochrome) activity"/>
    <property type="evidence" value="ECO:0007669"/>
    <property type="project" value="UniProtKB-EC"/>
</dbReference>
<dbReference type="FunFam" id="3.30.70.2740:FF:000001">
    <property type="entry name" value="D-lactate dehydrogenase mitochondrial"/>
    <property type="match status" value="2"/>
</dbReference>
<evidence type="ECO:0000256" key="1">
    <source>
        <dbReference type="ARBA" id="ARBA00001974"/>
    </source>
</evidence>
<dbReference type="FunFam" id="3.30.43.10:FF:000010">
    <property type="entry name" value="probable D-lactate dehydrogenase, mitochondrial"/>
    <property type="match status" value="2"/>
</dbReference>
<sequence>MNIKQSQKVFSLYKLIRRCASTEALAADLKHIVGTDNVTNSAAVREQHNHDESYHVGRSPDVVVYTRTTKEVSQVVKYCAAKCIPIIPFGTGTGLEGGVTAMEGGVCLDLSRMDKVLQVNPEDFDCIVQAGVTRNALNSFIRDTGLQFPIDPGANASLGGMCATSASGTMAVRYGTMRENVMNLEVVLADGTIIKTAGLKGRSRKTSAGYNLTNLFVGQEGTLGIITEATLKLHATPEAVLSAVAPFKDLQGAVNATVAIMQSGLPVARIEFLDENMVDACNRFSKLDLDVAPTLFLEFHGSKNNIEAQGKTAEETCKSFECLQFIFTTDIDRRNDLWKARHNVWYAAHALRPGSKCYSTDVCVPISSLPGIIAFSRDELRRLKLLGLILGHVGDGNFHVVLVIDPKDLEEIKRVHEFSIILAKEALRMNGTITGEHGIGLGKKQLLIDEFGLEGINTMKFIKKALDPLNILNPGKIIIKMNIIRARTTHIPNIFRSLTQRYASSQTLVADLKQIVGNDNVSNTAAVREQHSHDESYHAGHAPDVVAFAQSTDHVSQVVKYCAAKRIPIIPFGTGTGLEGGVTALQGGVTLNLSRMDKVLQVNPEDFDCIVQAGVTRNALNSFIRDTGLQFPIDPGANASLGGMCATSASGTMAVRYGTMRENVMNLEVVLADGTIIKTAGLKGRSRKTSAGYNLTNLFVGQEGTLGIITEATLKLHATPEAVLSAVAPFKDFQGAVNATVAIMQSGLPVARIEFLDENMVLSAVAPFKDFQGAVNATVAIMQSGLPVARIEFLDENMVDACNRFSKLGLDVAPTLFLEFHGSNSNIETQGQIAEETCKSYECLKFDFATDPEKRSELWKARHSAWYAAQALKPGSKGYSTDVCVPISALPGIVTFAKDELKRLNLLGPIVGHVGDGNFHVFVIVDPKNPKDMDLVHEYSVALAKEALRVNGTVTGEHGIGLGKKKLLVEEFGPSGINTMKAIKQALDPLNILNPGKVL</sequence>
<dbReference type="PROSITE" id="PS51387">
    <property type="entry name" value="FAD_PCMH"/>
    <property type="match status" value="2"/>
</dbReference>
<comment type="similarity">
    <text evidence="3">Belongs to the FAD-binding oxidoreductase/transferase type 4 family.</text>
</comment>
<comment type="catalytic activity">
    <reaction evidence="11">
        <text>(R)-lactate + 2 Fe(III)-[cytochrome c] = 2 Fe(II)-[cytochrome c] + pyruvate + 2 H(+)</text>
        <dbReference type="Rhea" id="RHEA:13521"/>
        <dbReference type="Rhea" id="RHEA-COMP:10350"/>
        <dbReference type="Rhea" id="RHEA-COMP:14399"/>
        <dbReference type="ChEBI" id="CHEBI:15361"/>
        <dbReference type="ChEBI" id="CHEBI:15378"/>
        <dbReference type="ChEBI" id="CHEBI:16004"/>
        <dbReference type="ChEBI" id="CHEBI:29033"/>
        <dbReference type="ChEBI" id="CHEBI:29034"/>
        <dbReference type="EC" id="1.1.2.4"/>
    </reaction>
    <physiologicalReaction direction="left-to-right" evidence="11">
        <dbReference type="Rhea" id="RHEA:13522"/>
    </physiologicalReaction>
</comment>
<dbReference type="GO" id="GO:1903457">
    <property type="term" value="P:lactate catabolic process"/>
    <property type="evidence" value="ECO:0007669"/>
    <property type="project" value="TreeGrafter"/>
</dbReference>
<evidence type="ECO:0000256" key="2">
    <source>
        <dbReference type="ARBA" id="ARBA00004173"/>
    </source>
</evidence>
<proteinExistence type="inferred from homology"/>
<evidence type="ECO:0000256" key="13">
    <source>
        <dbReference type="ARBA" id="ARBA00063083"/>
    </source>
</evidence>
<keyword evidence="6" id="KW-0809">Transit peptide</keyword>
<dbReference type="EC" id="1.1.2.4" evidence="10"/>
<reference evidence="16" key="1">
    <citation type="submission" date="2021-02" db="EMBL/GenBank/DDBJ databases">
        <authorList>
            <person name="Nowell W R."/>
        </authorList>
    </citation>
    <scope>NUCLEOTIDE SEQUENCE</scope>
</reference>
<keyword evidence="4" id="KW-0285">Flavoprotein</keyword>
<comment type="subcellular location">
    <subcellularLocation>
        <location evidence="2">Mitochondrion</location>
    </subcellularLocation>
</comment>
<organism evidence="16 17">
    <name type="scientific">Rotaria socialis</name>
    <dbReference type="NCBI Taxonomy" id="392032"/>
    <lineage>
        <taxon>Eukaryota</taxon>
        <taxon>Metazoa</taxon>
        <taxon>Spiralia</taxon>
        <taxon>Gnathifera</taxon>
        <taxon>Rotifera</taxon>
        <taxon>Eurotatoria</taxon>
        <taxon>Bdelloidea</taxon>
        <taxon>Philodinida</taxon>
        <taxon>Philodinidae</taxon>
        <taxon>Rotaria</taxon>
    </lineage>
</organism>
<name>A0A817TMZ7_9BILA</name>
<dbReference type="InterPro" id="IPR016166">
    <property type="entry name" value="FAD-bd_PCMH"/>
</dbReference>
<dbReference type="SUPFAM" id="SSF56176">
    <property type="entry name" value="FAD-binding/transporter-associated domain-like"/>
    <property type="match status" value="2"/>
</dbReference>
<evidence type="ECO:0000256" key="8">
    <source>
        <dbReference type="ARBA" id="ARBA00023002"/>
    </source>
</evidence>
<evidence type="ECO:0000256" key="10">
    <source>
        <dbReference type="ARBA" id="ARBA00038897"/>
    </source>
</evidence>
<evidence type="ECO:0000313" key="16">
    <source>
        <dbReference type="EMBL" id="CAF3316692.1"/>
    </source>
</evidence>
<keyword evidence="8" id="KW-0560">Oxidoreductase</keyword>